<dbReference type="InterPro" id="IPR006311">
    <property type="entry name" value="TAT_signal"/>
</dbReference>
<gene>
    <name evidence="2" type="ORF">METZ01_LOCUS65548</name>
</gene>
<proteinExistence type="predicted"/>
<evidence type="ECO:0000313" key="2">
    <source>
        <dbReference type="EMBL" id="SVA12694.1"/>
    </source>
</evidence>
<reference evidence="2" key="1">
    <citation type="submission" date="2018-05" db="EMBL/GenBank/DDBJ databases">
        <authorList>
            <person name="Lanie J.A."/>
            <person name="Ng W.-L."/>
            <person name="Kazmierczak K.M."/>
            <person name="Andrzejewski T.M."/>
            <person name="Davidsen T.M."/>
            <person name="Wayne K.J."/>
            <person name="Tettelin H."/>
            <person name="Glass J.I."/>
            <person name="Rusch D."/>
            <person name="Podicherti R."/>
            <person name="Tsui H.-C.T."/>
            <person name="Winkler M.E."/>
        </authorList>
    </citation>
    <scope>NUCLEOTIDE SEQUENCE</scope>
</reference>
<accession>A0A381TAE6</accession>
<dbReference type="EMBL" id="UINC01004219">
    <property type="protein sequence ID" value="SVA12694.1"/>
    <property type="molecule type" value="Genomic_DNA"/>
</dbReference>
<dbReference type="Pfam" id="PF07586">
    <property type="entry name" value="HXXSHH"/>
    <property type="match status" value="1"/>
</dbReference>
<evidence type="ECO:0000256" key="1">
    <source>
        <dbReference type="SAM" id="Coils"/>
    </source>
</evidence>
<keyword evidence="1" id="KW-0175">Coiled coil</keyword>
<name>A0A381TAE6_9ZZZZ</name>
<sequence>MAFITGKHLSRRAFIGRMGAGVALPFLSAMVPAGRTWAASSEATPTRLVCIEESMGCAGGSDWGHARNLFAPPGTGRDFTLGTDSQLKPLEAYRDYLTIVSSTDCHMADPFNADQIGGDHDRSTAVFLTQAHPKQTQGSDIQIGTSIDQLHAQRFGQDTALPSLELCIEEIDRGGGCAYNYHCAYTTSLAWATPSQPLPAIREPRAVFERLFGAGDSEQDRSERRRTNRSMLDWMVSEVDRLSKSLGTMDRVALDEYLQHIREVERRIQLMEARNLSGEEREMPEAPSGIPDSWEEHMQLMFDLQVLALQSDMTRAITFKTGFDQSNRTFPQSGTTKSIHGASHHGNVADDIMDFHRINTYRMGAVAYFLEKMKNTVDGDGTLLDKTAIVWGSPMGDPNLHNHIRCPLLLMGHANGALEGGVHVAAAVGTPMANAFVTLMQGMGHEIDSFGDSNGSLDLTVSRGVTSTTGVA</sequence>
<feature type="coiled-coil region" evidence="1">
    <location>
        <begin position="254"/>
        <end position="281"/>
    </location>
</feature>
<dbReference type="InterPro" id="IPR011447">
    <property type="entry name" value="DUF1552"/>
</dbReference>
<dbReference type="PROSITE" id="PS51318">
    <property type="entry name" value="TAT"/>
    <property type="match status" value="1"/>
</dbReference>
<dbReference type="AlphaFoldDB" id="A0A381TAE6"/>
<organism evidence="2">
    <name type="scientific">marine metagenome</name>
    <dbReference type="NCBI Taxonomy" id="408172"/>
    <lineage>
        <taxon>unclassified sequences</taxon>
        <taxon>metagenomes</taxon>
        <taxon>ecological metagenomes</taxon>
    </lineage>
</organism>
<evidence type="ECO:0008006" key="3">
    <source>
        <dbReference type="Google" id="ProtNLM"/>
    </source>
</evidence>
<protein>
    <recommendedName>
        <fullName evidence="3">DUF1552 domain-containing protein</fullName>
    </recommendedName>
</protein>